<dbReference type="InterPro" id="IPR001128">
    <property type="entry name" value="Cyt_P450"/>
</dbReference>
<accession>A0ABR1US97</accession>
<evidence type="ECO:0000256" key="6">
    <source>
        <dbReference type="ARBA" id="ARBA00023004"/>
    </source>
</evidence>
<protein>
    <recommendedName>
        <fullName evidence="11">Cytochrome P450</fullName>
    </recommendedName>
</protein>
<comment type="similarity">
    <text evidence="2">Belongs to the cytochrome P450 family.</text>
</comment>
<feature type="transmembrane region" description="Helical" evidence="8">
    <location>
        <begin position="20"/>
        <end position="43"/>
    </location>
</feature>
<keyword evidence="7" id="KW-0503">Monooxygenase</keyword>
<evidence type="ECO:0000256" key="4">
    <source>
        <dbReference type="ARBA" id="ARBA00022723"/>
    </source>
</evidence>
<reference evidence="9 10" key="1">
    <citation type="submission" date="2023-01" db="EMBL/GenBank/DDBJ databases">
        <title>Analysis of 21 Apiospora genomes using comparative genomics revels a genus with tremendous synthesis potential of carbohydrate active enzymes and secondary metabolites.</title>
        <authorList>
            <person name="Sorensen T."/>
        </authorList>
    </citation>
    <scope>NUCLEOTIDE SEQUENCE [LARGE SCALE GENOMIC DNA]</scope>
    <source>
        <strain evidence="9 10">CBS 135458</strain>
    </source>
</reference>
<dbReference type="PANTHER" id="PTHR24305:SF157">
    <property type="entry name" value="N-ACETYLTRYPTOPHAN 6-HYDROXYLASE IVOC-RELATED"/>
    <property type="match status" value="1"/>
</dbReference>
<evidence type="ECO:0000256" key="2">
    <source>
        <dbReference type="ARBA" id="ARBA00010617"/>
    </source>
</evidence>
<keyword evidence="8" id="KW-0812">Transmembrane</keyword>
<keyword evidence="4" id="KW-0479">Metal-binding</keyword>
<evidence type="ECO:0008006" key="11">
    <source>
        <dbReference type="Google" id="ProtNLM"/>
    </source>
</evidence>
<dbReference type="RefSeq" id="XP_066715063.1">
    <property type="nucleotide sequence ID" value="XM_066859576.1"/>
</dbReference>
<name>A0ABR1US97_9PEZI</name>
<dbReference type="InterPro" id="IPR036396">
    <property type="entry name" value="Cyt_P450_sf"/>
</dbReference>
<dbReference type="SUPFAM" id="SSF48264">
    <property type="entry name" value="Cytochrome P450"/>
    <property type="match status" value="1"/>
</dbReference>
<keyword evidence="10" id="KW-1185">Reference proteome</keyword>
<dbReference type="PRINTS" id="PR00465">
    <property type="entry name" value="EP450IV"/>
</dbReference>
<dbReference type="InterPro" id="IPR050121">
    <property type="entry name" value="Cytochrome_P450_monoxygenase"/>
</dbReference>
<sequence>MALASLFEKSQDLIPGLGKISYWYLTDTIIVGIACYSFALVIYRLWFHPLARFPGPKLLAATTWYEACVDLTYHDFPARLAKIYEEYGPIVRVAPGEIHVNDAEFFQTVFAAAAKHRTDIIPPRGLGQEGEQNCYKYSLDYAQLVRLDSIGSTRTHDIHQLRRKPLDRFMGYQNVVRIQSIIHEEIRTLDHKMSSLKGNGKPVRLDCVFTSFTGDIVGQIACGESPALLKGNDFTPEWYDMIRGAARIIPVLRHFPQVGDIDKLRITQRMPDWLVQILVPKSAGFKVLQMLGEKRIARIRAETAGEKTGDQEEGGSMFHHLLRSDIPETEKITARLNAEAVSFLGAGTYPTAATLIFVAYCILADSKIEARLQDELKEVMANFDEEVPDWTNLEQIPYLEACIKEGLRLLRLFRRKSRIATDIDLRYGDFVIPKGVISSPKKPWTVDTPVSLSPYTMHMDPDVFPDPEKFNPDRWLGDNLDPRMKRNFNPFLAGSRNCIGMHVAWAQMYLILGTLFRPNKDYRMQLGDSDASDVYPVVDNEFGVAKHDSRGLNALVV</sequence>
<dbReference type="InterPro" id="IPR002403">
    <property type="entry name" value="Cyt_P450_E_grp-IV"/>
</dbReference>
<evidence type="ECO:0000256" key="8">
    <source>
        <dbReference type="SAM" id="Phobius"/>
    </source>
</evidence>
<evidence type="ECO:0000313" key="9">
    <source>
        <dbReference type="EMBL" id="KAK8061801.1"/>
    </source>
</evidence>
<keyword evidence="8" id="KW-0472">Membrane</keyword>
<keyword evidence="6" id="KW-0408">Iron</keyword>
<dbReference type="EMBL" id="JAQQWL010000008">
    <property type="protein sequence ID" value="KAK8061801.1"/>
    <property type="molecule type" value="Genomic_DNA"/>
</dbReference>
<evidence type="ECO:0000313" key="10">
    <source>
        <dbReference type="Proteomes" id="UP001480595"/>
    </source>
</evidence>
<proteinExistence type="inferred from homology"/>
<gene>
    <name evidence="9" type="ORF">PG994_008167</name>
</gene>
<evidence type="ECO:0000256" key="3">
    <source>
        <dbReference type="ARBA" id="ARBA00022617"/>
    </source>
</evidence>
<evidence type="ECO:0000256" key="7">
    <source>
        <dbReference type="ARBA" id="ARBA00023033"/>
    </source>
</evidence>
<dbReference type="CDD" id="cd11062">
    <property type="entry name" value="CYP58-like"/>
    <property type="match status" value="1"/>
</dbReference>
<dbReference type="Proteomes" id="UP001480595">
    <property type="component" value="Unassembled WGS sequence"/>
</dbReference>
<dbReference type="Gene3D" id="1.10.630.10">
    <property type="entry name" value="Cytochrome P450"/>
    <property type="match status" value="1"/>
</dbReference>
<evidence type="ECO:0000256" key="5">
    <source>
        <dbReference type="ARBA" id="ARBA00023002"/>
    </source>
</evidence>
<keyword evidence="5" id="KW-0560">Oxidoreductase</keyword>
<comment type="cofactor">
    <cofactor evidence="1">
        <name>heme</name>
        <dbReference type="ChEBI" id="CHEBI:30413"/>
    </cofactor>
</comment>
<dbReference type="PANTHER" id="PTHR24305">
    <property type="entry name" value="CYTOCHROME P450"/>
    <property type="match status" value="1"/>
</dbReference>
<keyword evidence="8" id="KW-1133">Transmembrane helix</keyword>
<comment type="caution">
    <text evidence="9">The sequence shown here is derived from an EMBL/GenBank/DDBJ whole genome shotgun (WGS) entry which is preliminary data.</text>
</comment>
<dbReference type="Pfam" id="PF00067">
    <property type="entry name" value="p450"/>
    <property type="match status" value="1"/>
</dbReference>
<evidence type="ECO:0000256" key="1">
    <source>
        <dbReference type="ARBA" id="ARBA00001971"/>
    </source>
</evidence>
<dbReference type="GeneID" id="92092639"/>
<organism evidence="9 10">
    <name type="scientific">Apiospora phragmitis</name>
    <dbReference type="NCBI Taxonomy" id="2905665"/>
    <lineage>
        <taxon>Eukaryota</taxon>
        <taxon>Fungi</taxon>
        <taxon>Dikarya</taxon>
        <taxon>Ascomycota</taxon>
        <taxon>Pezizomycotina</taxon>
        <taxon>Sordariomycetes</taxon>
        <taxon>Xylariomycetidae</taxon>
        <taxon>Amphisphaeriales</taxon>
        <taxon>Apiosporaceae</taxon>
        <taxon>Apiospora</taxon>
    </lineage>
</organism>
<keyword evidence="3" id="KW-0349">Heme</keyword>